<name>A0AB36RBE6_9HYPH</name>
<feature type="region of interest" description="Disordered" evidence="1">
    <location>
        <begin position="1"/>
        <end position="85"/>
    </location>
</feature>
<evidence type="ECO:0000313" key="3">
    <source>
        <dbReference type="Proteomes" id="UP000216215"/>
    </source>
</evidence>
<organism evidence="2 3">
    <name type="scientific">Mesorhizobium mediterraneum</name>
    <dbReference type="NCBI Taxonomy" id="43617"/>
    <lineage>
        <taxon>Bacteria</taxon>
        <taxon>Pseudomonadati</taxon>
        <taxon>Pseudomonadota</taxon>
        <taxon>Alphaproteobacteria</taxon>
        <taxon>Hyphomicrobiales</taxon>
        <taxon>Phyllobacteriaceae</taxon>
        <taxon>Mesorhizobium</taxon>
    </lineage>
</organism>
<gene>
    <name evidence="2" type="ORF">CIT25_12450</name>
</gene>
<dbReference type="Proteomes" id="UP000216215">
    <property type="component" value="Unassembled WGS sequence"/>
</dbReference>
<dbReference type="AlphaFoldDB" id="A0AB36RBE6"/>
<sequence length="85" mass="9157">MPALPLACLGSFPLPPEEGEVAPRSGDGVGEGVRQTRSRRKTGTMWRASNLRRARRSTPTPSSFARHLSPDRRGRGKGRAMSGGD</sequence>
<protein>
    <submittedName>
        <fullName evidence="2">Uncharacterized protein</fullName>
    </submittedName>
</protein>
<dbReference type="EMBL" id="NPKI01000015">
    <property type="protein sequence ID" value="PAQ02192.1"/>
    <property type="molecule type" value="Genomic_DNA"/>
</dbReference>
<evidence type="ECO:0000256" key="1">
    <source>
        <dbReference type="SAM" id="MobiDB-lite"/>
    </source>
</evidence>
<accession>A0AB36RBE6</accession>
<proteinExistence type="predicted"/>
<evidence type="ECO:0000313" key="2">
    <source>
        <dbReference type="EMBL" id="PAQ02192.1"/>
    </source>
</evidence>
<keyword evidence="3" id="KW-1185">Reference proteome</keyword>
<reference evidence="3" key="1">
    <citation type="submission" date="2017-08" db="EMBL/GenBank/DDBJ databases">
        <title>Mesorhizobium wenxinae sp. nov., a novel rhizobial species isolated from root nodules of chickpea (Cicer arietinum L.).</title>
        <authorList>
            <person name="Zhang J."/>
        </authorList>
    </citation>
    <scope>NUCLEOTIDE SEQUENCE [LARGE SCALE GENOMIC DNA]</scope>
    <source>
        <strain evidence="3">USDA 3392</strain>
    </source>
</reference>
<comment type="caution">
    <text evidence="2">The sequence shown here is derived from an EMBL/GenBank/DDBJ whole genome shotgun (WGS) entry which is preliminary data.</text>
</comment>